<dbReference type="EMBL" id="LSTV01000001">
    <property type="protein sequence ID" value="OAH51058.1"/>
    <property type="molecule type" value="Genomic_DNA"/>
</dbReference>
<proteinExistence type="predicted"/>
<evidence type="ECO:0000313" key="2">
    <source>
        <dbReference type="Proteomes" id="UP000076998"/>
    </source>
</evidence>
<protein>
    <submittedName>
        <fullName evidence="1">Uncharacterized protein</fullName>
    </submittedName>
</protein>
<accession>A0A177KCC8</accession>
<organism evidence="1 2">
    <name type="scientific">Microbacterium oleivorans</name>
    <dbReference type="NCBI Taxonomy" id="273677"/>
    <lineage>
        <taxon>Bacteria</taxon>
        <taxon>Bacillati</taxon>
        <taxon>Actinomycetota</taxon>
        <taxon>Actinomycetes</taxon>
        <taxon>Micrococcales</taxon>
        <taxon>Microbacteriaceae</taxon>
        <taxon>Microbacterium</taxon>
    </lineage>
</organism>
<comment type="caution">
    <text evidence="1">The sequence shown here is derived from an EMBL/GenBank/DDBJ whole genome shotgun (WGS) entry which is preliminary data.</text>
</comment>
<name>A0A177KCC8_9MICO</name>
<sequence length="191" mass="21293">MEAFEQFVALAMESEGLVVSSALKFNVRRRTRKQAYDEYRTHGFEVDLVGARRDKLILATVKSFFGSQGVAADHVLGNDATYSKWYALLNQDDVRESVVKGAAERFGYDLDQIELRLYARRLSTPASESTIRAWAAEQHVGGGVVKVYDARSVLQAVRQAARSKQYRDSAVLATLKVLDATDSLRPLSSEN</sequence>
<dbReference type="Proteomes" id="UP000076998">
    <property type="component" value="Unassembled WGS sequence"/>
</dbReference>
<gene>
    <name evidence="1" type="ORF">AYL44_01890</name>
</gene>
<evidence type="ECO:0000313" key="1">
    <source>
        <dbReference type="EMBL" id="OAH51058.1"/>
    </source>
</evidence>
<dbReference type="AlphaFoldDB" id="A0A177KCC8"/>
<reference evidence="1 2" key="1">
    <citation type="submission" date="2016-02" db="EMBL/GenBank/DDBJ databases">
        <authorList>
            <person name="Wen L."/>
            <person name="He K."/>
            <person name="Yang H."/>
        </authorList>
    </citation>
    <scope>NUCLEOTIDE SEQUENCE [LARGE SCALE GENOMIC DNA]</scope>
    <source>
        <strain evidence="1 2">CD11_3</strain>
    </source>
</reference>